<keyword evidence="1" id="KW-0328">Glycosyltransferase</keyword>
<keyword evidence="2 3" id="KW-0808">Transferase</keyword>
<dbReference type="GO" id="GO:0008713">
    <property type="term" value="F:ADP-heptose-lipopolysaccharide heptosyltransferase activity"/>
    <property type="evidence" value="ECO:0007669"/>
    <property type="project" value="TreeGrafter"/>
</dbReference>
<dbReference type="EMBL" id="CTEC01000001">
    <property type="protein sequence ID" value="CQD06360.1"/>
    <property type="molecule type" value="Genomic_DNA"/>
</dbReference>
<dbReference type="InterPro" id="IPR002201">
    <property type="entry name" value="Glyco_trans_9"/>
</dbReference>
<dbReference type="Pfam" id="PF01075">
    <property type="entry name" value="Glyco_transf_9"/>
    <property type="match status" value="1"/>
</dbReference>
<evidence type="ECO:0000256" key="2">
    <source>
        <dbReference type="ARBA" id="ARBA00022679"/>
    </source>
</evidence>
<evidence type="ECO:0000313" key="3">
    <source>
        <dbReference type="EMBL" id="CQD06360.1"/>
    </source>
</evidence>
<dbReference type="Proteomes" id="UP000199601">
    <property type="component" value="Unassembled WGS sequence"/>
</dbReference>
<evidence type="ECO:0000256" key="1">
    <source>
        <dbReference type="ARBA" id="ARBA00022676"/>
    </source>
</evidence>
<proteinExistence type="predicted"/>
<dbReference type="InterPro" id="IPR025350">
    <property type="entry name" value="DUF4254"/>
</dbReference>
<accession>A0A0U1D1H9</accession>
<name>A0A0U1D1H9_9MYCO</name>
<evidence type="ECO:0000313" key="4">
    <source>
        <dbReference type="Proteomes" id="UP000199601"/>
    </source>
</evidence>
<sequence>MTVLQGGHAVTVERGMLSQLLHARTPTIYFSTLIGDSVLTLPTLRALGELFTAPLTLVCPKVAHDLCFREVDSRLVDITGSPPVGPSLGPPSNRTLDYDAVVSEIGPVDLFIDAVPWEVPSNAFLRPLLERLAPATSIGFPTGVAYDVVVPRDVPHSADLTFKLALLFDPSARIETYAQPVPIPTPVQHDVRSIRAALPRGTKVLAVHADTGWVKKRWPVVRFVELLDRFLSRHRDFVAWVVGMGHEELNVGRERDRVFPHLGAPLDLTMGLVAEADLFVGIDSSMLHAADLARVPGVGLFGATQSATWGFRFAPHRHIDADSMLDITVERVLSAMEELAEEHVYTAARLRDGAPAGVQDDSPDAELLSAVRQFHDTALSWHGADPATAADDGSIAAKALHLHAMNFGLWHHEDAVRRPGAGDDEVARRKRCIDDLNARRNAAIEDIDAALLARLNPNHSAALHTETPGTIVDRLSVLTLRILHTNRSERGASHLGVLGEQYDDLLRGLERFLTRMRDGDLRFKLYRQFKSADQRGYCALFESRDA</sequence>
<protein>
    <submittedName>
        <fullName evidence="3">Glycosyltransferase family 9 (Heptosyltransferase)</fullName>
    </submittedName>
</protein>
<dbReference type="GO" id="GO:0005829">
    <property type="term" value="C:cytosol"/>
    <property type="evidence" value="ECO:0007669"/>
    <property type="project" value="TreeGrafter"/>
</dbReference>
<dbReference type="PANTHER" id="PTHR30160">
    <property type="entry name" value="TETRAACYLDISACCHARIDE 4'-KINASE-RELATED"/>
    <property type="match status" value="1"/>
</dbReference>
<dbReference type="SUPFAM" id="SSF53756">
    <property type="entry name" value="UDP-Glycosyltransferase/glycogen phosphorylase"/>
    <property type="match status" value="1"/>
</dbReference>
<gene>
    <name evidence="3" type="ORF">BN000_01264</name>
</gene>
<reference evidence="4" key="1">
    <citation type="submission" date="2015-03" db="EMBL/GenBank/DDBJ databases">
        <authorList>
            <person name="Urmite Genomes"/>
        </authorList>
    </citation>
    <scope>NUCLEOTIDE SEQUENCE [LARGE SCALE GENOMIC DNA]</scope>
    <source>
        <strain evidence="4">CSUR P1344</strain>
    </source>
</reference>
<dbReference type="AlphaFoldDB" id="A0A0U1D1H9"/>
<keyword evidence="4" id="KW-1185">Reference proteome</keyword>
<dbReference type="InterPro" id="IPR051199">
    <property type="entry name" value="LPS_LOS_Heptosyltrfase"/>
</dbReference>
<organism evidence="3 4">
    <name type="scientific">Mycobacterium europaeum</name>
    <dbReference type="NCBI Taxonomy" id="761804"/>
    <lineage>
        <taxon>Bacteria</taxon>
        <taxon>Bacillati</taxon>
        <taxon>Actinomycetota</taxon>
        <taxon>Actinomycetes</taxon>
        <taxon>Mycobacteriales</taxon>
        <taxon>Mycobacteriaceae</taxon>
        <taxon>Mycobacterium</taxon>
        <taxon>Mycobacterium simiae complex</taxon>
    </lineage>
</organism>
<dbReference type="GO" id="GO:0009244">
    <property type="term" value="P:lipopolysaccharide core region biosynthetic process"/>
    <property type="evidence" value="ECO:0007669"/>
    <property type="project" value="TreeGrafter"/>
</dbReference>
<dbReference type="Pfam" id="PF14063">
    <property type="entry name" value="DUF4254"/>
    <property type="match status" value="1"/>
</dbReference>
<dbReference type="Gene3D" id="3.40.50.2000">
    <property type="entry name" value="Glycogen Phosphorylase B"/>
    <property type="match status" value="1"/>
</dbReference>